<keyword evidence="2" id="KW-1185">Reference proteome</keyword>
<evidence type="ECO:0000313" key="2">
    <source>
        <dbReference type="Proteomes" id="UP001162131"/>
    </source>
</evidence>
<dbReference type="AlphaFoldDB" id="A0AAU9IEA9"/>
<dbReference type="Proteomes" id="UP001162131">
    <property type="component" value="Unassembled WGS sequence"/>
</dbReference>
<comment type="caution">
    <text evidence="1">The sequence shown here is derived from an EMBL/GenBank/DDBJ whole genome shotgun (WGS) entry which is preliminary data.</text>
</comment>
<gene>
    <name evidence="1" type="ORF">BSTOLATCC_MIC271</name>
</gene>
<accession>A0AAU9IEA9</accession>
<sequence>MLRLSRLLRLQSTIKTYSKEIIKQMRSEIDAKLMKSRNLEMGSDILAHENLNLYQKVYGLSVLDEKYANKSLEGNPKAIYKVFDQIKQNIKSLDPLSLLEFTQFLSKHWETELFRLNKDIDKKNLIDQTNELFSSFTASQLISLFKSLNDIKVNIKMLNDEIEKIVIMSPNDLSVKQISEIISGYGNRNFTTYKYVLDVLLERLSKFKISEIDCDSALRILEALTFAYKNAYNKILINDFLRILEPSMRYWNDYQLLSAASILSRIELVPIKLTYSVWSEILKILEANENLDISFHIKVLKIKLQKDRISPYMESCKLALDLALKAEHIGENDYLQILESAKAELLSYENALLLKSHLKNIQFRRPQNFFKVIKYSSLLTFQSDGKIYSMDSLISLFDLPLLSSSSIPDNFFEKIMILDNILTTKNYENKILKKYADDILNQISMQCSNDFWIKQFITAYNRCFDFELSTATIQFLKPLNKMMQSSLISQIIGDPDDKTLLCAINVLGPDSEEWQHFKKKYDPLFTQNQIYHAIECLNKSFAKINEILSIPELQSPGLLKSAASKIHIATTKEFNDFLIILNKYPAKEFISKINLILIPELSHKISLEGDLSLMSELFEKCSTEIYQLNSSEFKNEAIWRFLYLMAQAQKLNENLANKIISNTDINFKQKHYIYPVIQAASNQERVEQLLKESLLKGTQFQELINAIKEILANPRKEFIDEILINEINKRQFNYSNFDLFCFNRALQTLENRKQEYKKLFDCLVNLFVDAVNKNIRKLDMNEVVNLFELIKYDWSDKLNWNGISEHLISGPERDKIVNWNPTFTNKLVQSGFYNKTIFDILLNGKLMRYNDPFYGPEHLSCLADIKPMMRHNDNGNAIAKNLIDVATMKMITFRNNISTIKWLYGIMNFKSLESEIERHYLNSKEFEIKELTFKHILVENYIALNCSYLKPDLDLQHCFDFLSYFGFNRGLLSSYKLLFEKGGFEVKENEFVNNIWVPLYLVKKRIALWPVSNKIWFYGTNVLRGEFCMHKQHIKQMCENVAFLPQYEENMENADPNEILKKFKLRIE</sequence>
<reference evidence="1" key="1">
    <citation type="submission" date="2021-09" db="EMBL/GenBank/DDBJ databases">
        <authorList>
            <consortium name="AG Swart"/>
            <person name="Singh M."/>
            <person name="Singh A."/>
            <person name="Seah K."/>
            <person name="Emmerich C."/>
        </authorList>
    </citation>
    <scope>NUCLEOTIDE SEQUENCE</scope>
    <source>
        <strain evidence="1">ATCC30299</strain>
    </source>
</reference>
<evidence type="ECO:0000313" key="1">
    <source>
        <dbReference type="EMBL" id="CAG9310059.1"/>
    </source>
</evidence>
<name>A0AAU9IEA9_9CILI</name>
<dbReference type="EMBL" id="CAJZBQ010000001">
    <property type="protein sequence ID" value="CAG9310059.1"/>
    <property type="molecule type" value="Genomic_DNA"/>
</dbReference>
<proteinExistence type="predicted"/>
<organism evidence="1 2">
    <name type="scientific">Blepharisma stoltei</name>
    <dbReference type="NCBI Taxonomy" id="1481888"/>
    <lineage>
        <taxon>Eukaryota</taxon>
        <taxon>Sar</taxon>
        <taxon>Alveolata</taxon>
        <taxon>Ciliophora</taxon>
        <taxon>Postciliodesmatophora</taxon>
        <taxon>Heterotrichea</taxon>
        <taxon>Heterotrichida</taxon>
        <taxon>Blepharismidae</taxon>
        <taxon>Blepharisma</taxon>
    </lineage>
</organism>
<protein>
    <submittedName>
        <fullName evidence="1">Uncharacterized protein</fullName>
    </submittedName>
</protein>